<keyword evidence="3" id="KW-1185">Reference proteome</keyword>
<reference evidence="2 3" key="1">
    <citation type="submission" date="2009-08" db="EMBL/GenBank/DDBJ databases">
        <authorList>
            <person name="Muzny D."/>
            <person name="Qin X."/>
            <person name="Deng J."/>
            <person name="Jiang H."/>
            <person name="Liu Y."/>
            <person name="Qu J."/>
            <person name="Song X.-Z."/>
            <person name="Zhang L."/>
            <person name="Thornton R."/>
            <person name="Coyle M."/>
            <person name="Francisco L."/>
            <person name="Jackson L."/>
            <person name="Javaid M."/>
            <person name="Korchina V."/>
            <person name="Kovar C."/>
            <person name="Mata R."/>
            <person name="Mathew T."/>
            <person name="Ngo R."/>
            <person name="Nguyen L."/>
            <person name="Nguyen N."/>
            <person name="Okwuonu G."/>
            <person name="Ongeri F."/>
            <person name="Pham C."/>
            <person name="Simmons D."/>
            <person name="Wilczek-Boney K."/>
            <person name="Hale W."/>
            <person name="Jakkamsetti A."/>
            <person name="Pham P."/>
            <person name="Ruth R."/>
            <person name="San Lucas F."/>
            <person name="Warren J."/>
            <person name="Zhang J."/>
            <person name="Zhao Z."/>
            <person name="Zhou C."/>
            <person name="Zhu D."/>
            <person name="Lee S."/>
            <person name="Bess C."/>
            <person name="Blankenburg K."/>
            <person name="Forbes L."/>
            <person name="Fu Q."/>
            <person name="Gubbala S."/>
            <person name="Hirani K."/>
            <person name="Jayaseelan J.C."/>
            <person name="Lara F."/>
            <person name="Munidasa M."/>
            <person name="Palculict T."/>
            <person name="Patil S."/>
            <person name="Pu L.-L."/>
            <person name="Saada N."/>
            <person name="Tang L."/>
            <person name="Weissenberger G."/>
            <person name="Zhu Y."/>
            <person name="Hemphill L."/>
            <person name="Shang Y."/>
            <person name="Youmans B."/>
            <person name="Ayvaz T."/>
            <person name="Ross M."/>
            <person name="Santibanez J."/>
            <person name="Aqrawi P."/>
            <person name="Gross S."/>
            <person name="Joshi V."/>
            <person name="Fowler G."/>
            <person name="Nazareth L."/>
            <person name="Reid J."/>
            <person name="Worley K."/>
            <person name="Petrosino J."/>
            <person name="Highlander S."/>
            <person name="Gibbs R."/>
        </authorList>
    </citation>
    <scope>NUCLEOTIDE SEQUENCE [LARGE SCALE GENOMIC DNA]</scope>
    <source>
        <strain evidence="2 3">ATCC 49175</strain>
    </source>
</reference>
<accession>C8NHJ3</accession>
<dbReference type="GeneID" id="78412133"/>
<protein>
    <submittedName>
        <fullName evidence="2">Uncharacterized protein</fullName>
    </submittedName>
</protein>
<dbReference type="STRING" id="638301.HMPREF0444_1388"/>
<keyword evidence="1" id="KW-1133">Transmembrane helix</keyword>
<proteinExistence type="predicted"/>
<evidence type="ECO:0000313" key="3">
    <source>
        <dbReference type="Proteomes" id="UP000005926"/>
    </source>
</evidence>
<evidence type="ECO:0000313" key="2">
    <source>
        <dbReference type="EMBL" id="EEW37170.1"/>
    </source>
</evidence>
<dbReference type="AlphaFoldDB" id="C8NHJ3"/>
<feature type="transmembrane region" description="Helical" evidence="1">
    <location>
        <begin position="65"/>
        <end position="85"/>
    </location>
</feature>
<gene>
    <name evidence="2" type="ORF">HMPREF0444_1388</name>
</gene>
<sequence>MVKFRKWTVKNVDQKKQYKTAMGTTDYDIPMFGYKSVLLIIASIVLSMFVIPAICDLVHIDFKWPFVICGGLVAGFTVSFSQFFVNSKKGITQAFWWVGGIWSIVIGIIYYFIVMTGVIL</sequence>
<dbReference type="EMBL" id="ACKZ01000020">
    <property type="protein sequence ID" value="EEW37170.1"/>
    <property type="molecule type" value="Genomic_DNA"/>
</dbReference>
<feature type="transmembrane region" description="Helical" evidence="1">
    <location>
        <begin position="94"/>
        <end position="113"/>
    </location>
</feature>
<organism evidence="2 3">
    <name type="scientific">Granulicatella adiacens ATCC 49175</name>
    <dbReference type="NCBI Taxonomy" id="638301"/>
    <lineage>
        <taxon>Bacteria</taxon>
        <taxon>Bacillati</taxon>
        <taxon>Bacillota</taxon>
        <taxon>Bacilli</taxon>
        <taxon>Lactobacillales</taxon>
        <taxon>Carnobacteriaceae</taxon>
        <taxon>Granulicatella</taxon>
    </lineage>
</organism>
<dbReference type="Proteomes" id="UP000005926">
    <property type="component" value="Unassembled WGS sequence"/>
</dbReference>
<dbReference type="RefSeq" id="WP_005607780.1">
    <property type="nucleotide sequence ID" value="NZ_CP102283.1"/>
</dbReference>
<keyword evidence="1" id="KW-0472">Membrane</keyword>
<comment type="caution">
    <text evidence="2">The sequence shown here is derived from an EMBL/GenBank/DDBJ whole genome shotgun (WGS) entry which is preliminary data.</text>
</comment>
<evidence type="ECO:0000256" key="1">
    <source>
        <dbReference type="SAM" id="Phobius"/>
    </source>
</evidence>
<keyword evidence="1" id="KW-0812">Transmembrane</keyword>
<dbReference type="eggNOG" id="ENOG503322W">
    <property type="taxonomic scope" value="Bacteria"/>
</dbReference>
<name>C8NHJ3_9LACT</name>
<feature type="transmembrane region" description="Helical" evidence="1">
    <location>
        <begin position="37"/>
        <end position="59"/>
    </location>
</feature>
<dbReference type="HOGENOM" id="CLU_159979_0_0_9"/>